<keyword evidence="2" id="KW-0238">DNA-binding</keyword>
<dbReference type="Pfam" id="PF08220">
    <property type="entry name" value="HTH_DeoR"/>
    <property type="match status" value="1"/>
</dbReference>
<dbReference type="GO" id="GO:0003677">
    <property type="term" value="F:DNA binding"/>
    <property type="evidence" value="ECO:0007669"/>
    <property type="project" value="UniProtKB-KW"/>
</dbReference>
<sequence>MLVHDRHQQIMQLLHEFQSVKTSELIAQFGVSFETIRRDLEYLEQEGFLKRVHGGATLPAVDYQIELPFTVREMKRLQEKRELAQIALRYVEEGQSLFLDVSTTNTEFAKALMARFDRLTILTNSFQIASILMVKPQFTIIFIGGVVRNSECCVVGDFAESFVSQFHADLFFMSVSGISLTEGLTDYGISEIQLKKKMLERTQRVIVLADSSKFNAVSLTPVCRFDQIERIVTDSRLEYDVLERYKEAGIKIDCN</sequence>
<comment type="caution">
    <text evidence="5">The sequence shown here is derived from an EMBL/GenBank/DDBJ whole genome shotgun (WGS) entry which is preliminary data.</text>
</comment>
<dbReference type="InterPro" id="IPR036390">
    <property type="entry name" value="WH_DNA-bd_sf"/>
</dbReference>
<dbReference type="RefSeq" id="WP_053493383.1">
    <property type="nucleotide sequence ID" value="NZ_LIUT01000001.1"/>
</dbReference>
<name>A0A0M1P492_9BACL</name>
<dbReference type="AlphaFoldDB" id="A0A0M1P492"/>
<dbReference type="Pfam" id="PF00455">
    <property type="entry name" value="DeoRC"/>
    <property type="match status" value="1"/>
</dbReference>
<organism evidence="5 6">
    <name type="scientific">Paenibacillus solani</name>
    <dbReference type="NCBI Taxonomy" id="1705565"/>
    <lineage>
        <taxon>Bacteria</taxon>
        <taxon>Bacillati</taxon>
        <taxon>Bacillota</taxon>
        <taxon>Bacilli</taxon>
        <taxon>Bacillales</taxon>
        <taxon>Paenibacillaceae</taxon>
        <taxon>Paenibacillus</taxon>
    </lineage>
</organism>
<dbReference type="InterPro" id="IPR001034">
    <property type="entry name" value="DeoR_HTH"/>
</dbReference>
<proteinExistence type="predicted"/>
<gene>
    <name evidence="5" type="ORF">AM231_09245</name>
</gene>
<dbReference type="SMART" id="SM01134">
    <property type="entry name" value="DeoRC"/>
    <property type="match status" value="1"/>
</dbReference>
<dbReference type="GO" id="GO:0003700">
    <property type="term" value="F:DNA-binding transcription factor activity"/>
    <property type="evidence" value="ECO:0007669"/>
    <property type="project" value="InterPro"/>
</dbReference>
<accession>A0A0M1P492</accession>
<dbReference type="PROSITE" id="PS00894">
    <property type="entry name" value="HTH_DEOR_1"/>
    <property type="match status" value="1"/>
</dbReference>
<dbReference type="Proteomes" id="UP000036932">
    <property type="component" value="Unassembled WGS sequence"/>
</dbReference>
<dbReference type="EMBL" id="LIUT01000001">
    <property type="protein sequence ID" value="KOR89311.1"/>
    <property type="molecule type" value="Genomic_DNA"/>
</dbReference>
<evidence type="ECO:0000259" key="4">
    <source>
        <dbReference type="PROSITE" id="PS51000"/>
    </source>
</evidence>
<evidence type="ECO:0000256" key="1">
    <source>
        <dbReference type="ARBA" id="ARBA00023015"/>
    </source>
</evidence>
<evidence type="ECO:0000313" key="6">
    <source>
        <dbReference type="Proteomes" id="UP000036932"/>
    </source>
</evidence>
<keyword evidence="6" id="KW-1185">Reference proteome</keyword>
<evidence type="ECO:0000256" key="3">
    <source>
        <dbReference type="ARBA" id="ARBA00023163"/>
    </source>
</evidence>
<dbReference type="InterPro" id="IPR036388">
    <property type="entry name" value="WH-like_DNA-bd_sf"/>
</dbReference>
<feature type="domain" description="HTH deoR-type" evidence="4">
    <location>
        <begin position="3"/>
        <end position="58"/>
    </location>
</feature>
<dbReference type="SMART" id="SM00420">
    <property type="entry name" value="HTH_DEOR"/>
    <property type="match status" value="1"/>
</dbReference>
<evidence type="ECO:0000313" key="5">
    <source>
        <dbReference type="EMBL" id="KOR89311.1"/>
    </source>
</evidence>
<reference evidence="6" key="1">
    <citation type="submission" date="2015-08" db="EMBL/GenBank/DDBJ databases">
        <title>Genome sequencing project for genomic taxonomy and phylogenomics of Bacillus-like bacteria.</title>
        <authorList>
            <person name="Liu B."/>
            <person name="Wang J."/>
            <person name="Zhu Y."/>
            <person name="Liu G."/>
            <person name="Chen Q."/>
            <person name="Chen Z."/>
            <person name="Lan J."/>
            <person name="Che J."/>
            <person name="Ge C."/>
            <person name="Shi H."/>
            <person name="Pan Z."/>
            <person name="Liu X."/>
        </authorList>
    </citation>
    <scope>NUCLEOTIDE SEQUENCE [LARGE SCALE GENOMIC DNA]</scope>
    <source>
        <strain evidence="6">FJAT-22460</strain>
    </source>
</reference>
<dbReference type="PROSITE" id="PS51000">
    <property type="entry name" value="HTH_DEOR_2"/>
    <property type="match status" value="1"/>
</dbReference>
<dbReference type="PANTHER" id="PTHR30363">
    <property type="entry name" value="HTH-TYPE TRANSCRIPTIONAL REGULATOR SRLR-RELATED"/>
    <property type="match status" value="1"/>
</dbReference>
<dbReference type="InterPro" id="IPR037171">
    <property type="entry name" value="NagB/RpiA_transferase-like"/>
</dbReference>
<dbReference type="PATRIC" id="fig|1705565.3.peg.3820"/>
<protein>
    <submittedName>
        <fullName evidence="5">DeoR faimly transcriptional regulator</fullName>
    </submittedName>
</protein>
<keyword evidence="3" id="KW-0804">Transcription</keyword>
<dbReference type="PANTHER" id="PTHR30363:SF44">
    <property type="entry name" value="AGA OPERON TRANSCRIPTIONAL REPRESSOR-RELATED"/>
    <property type="match status" value="1"/>
</dbReference>
<dbReference type="InterPro" id="IPR050313">
    <property type="entry name" value="Carb_Metab_HTH_regulators"/>
</dbReference>
<evidence type="ECO:0000256" key="2">
    <source>
        <dbReference type="ARBA" id="ARBA00023125"/>
    </source>
</evidence>
<dbReference type="SUPFAM" id="SSF46785">
    <property type="entry name" value="Winged helix' DNA-binding domain"/>
    <property type="match status" value="1"/>
</dbReference>
<dbReference type="SUPFAM" id="SSF100950">
    <property type="entry name" value="NagB/RpiA/CoA transferase-like"/>
    <property type="match status" value="1"/>
</dbReference>
<dbReference type="OrthoDB" id="9797223at2"/>
<dbReference type="PRINTS" id="PR00037">
    <property type="entry name" value="HTHLACR"/>
</dbReference>
<keyword evidence="1" id="KW-0805">Transcription regulation</keyword>
<dbReference type="InterPro" id="IPR014036">
    <property type="entry name" value="DeoR-like_C"/>
</dbReference>
<dbReference type="Gene3D" id="3.40.50.1360">
    <property type="match status" value="1"/>
</dbReference>
<dbReference type="InterPro" id="IPR018356">
    <property type="entry name" value="Tscrpt_reg_HTH_DeoR_CS"/>
</dbReference>
<dbReference type="Gene3D" id="1.10.10.10">
    <property type="entry name" value="Winged helix-like DNA-binding domain superfamily/Winged helix DNA-binding domain"/>
    <property type="match status" value="1"/>
</dbReference>